<comment type="caution">
    <text evidence="2">The sequence shown here is derived from an EMBL/GenBank/DDBJ whole genome shotgun (WGS) entry which is preliminary data.</text>
</comment>
<sequence>MQRNQSLPTFTSFAESTAQDWHRIEKLCDAYERGLADRVLNNLQTLKGSTLGFPVDRYEHSLQAATRAFRDGADEETVVCVLLHDIGDDIAPYNHGELVAAILKPYISPENHWMLCKHAIFQGYYYFHHIGRDRNERDKYRDHPAFERTARFCERWDQTAFDPDYDTLPLEHFEPMVRRIFGRPSFGGVKAFA</sequence>
<evidence type="ECO:0000313" key="2">
    <source>
        <dbReference type="EMBL" id="PKA77747.1"/>
    </source>
</evidence>
<dbReference type="Proteomes" id="UP000232891">
    <property type="component" value="Unassembled WGS sequence"/>
</dbReference>
<feature type="domain" description="HD" evidence="1">
    <location>
        <begin position="57"/>
        <end position="119"/>
    </location>
</feature>
<reference evidence="2 3" key="1">
    <citation type="submission" date="2017-11" db="EMBL/GenBank/DDBJ databases">
        <title>Genome sequencing of a diverse group of Pseudomonas species.</title>
        <authorList>
            <person name="Loper J."/>
        </authorList>
    </citation>
    <scope>NUCLEOTIDE SEQUENCE [LARGE SCALE GENOMIC DNA]</scope>
    <source>
        <strain evidence="2 3">NCPPB 2192</strain>
    </source>
</reference>
<gene>
    <name evidence="2" type="ORF">ATI14_4805</name>
</gene>
<organism evidence="2 3">
    <name type="scientific">Pseudomonas tolaasii NCPPB 2192</name>
    <dbReference type="NCBI Taxonomy" id="564423"/>
    <lineage>
        <taxon>Bacteria</taxon>
        <taxon>Pseudomonadati</taxon>
        <taxon>Pseudomonadota</taxon>
        <taxon>Gammaproteobacteria</taxon>
        <taxon>Pseudomonadales</taxon>
        <taxon>Pseudomonadaceae</taxon>
        <taxon>Pseudomonas</taxon>
    </lineage>
</organism>
<dbReference type="EMBL" id="PHHD01000001">
    <property type="protein sequence ID" value="PKA77747.1"/>
    <property type="molecule type" value="Genomic_DNA"/>
</dbReference>
<dbReference type="GeneID" id="55847888"/>
<dbReference type="RefSeq" id="WP_016974357.1">
    <property type="nucleotide sequence ID" value="NZ_PHHD01000001.1"/>
</dbReference>
<dbReference type="InterPro" id="IPR006674">
    <property type="entry name" value="HD_domain"/>
</dbReference>
<evidence type="ECO:0000259" key="1">
    <source>
        <dbReference type="Pfam" id="PF01966"/>
    </source>
</evidence>
<dbReference type="InterPro" id="IPR052567">
    <property type="entry name" value="OP_Dioxygenase"/>
</dbReference>
<dbReference type="PANTHER" id="PTHR40202:SF1">
    <property type="entry name" value="HD DOMAIN-CONTAINING PROTEIN"/>
    <property type="match status" value="1"/>
</dbReference>
<proteinExistence type="predicted"/>
<name>A0ABX4QLP4_PSETO</name>
<dbReference type="Gene3D" id="1.10.3210.10">
    <property type="entry name" value="Hypothetical protein af1432"/>
    <property type="match status" value="1"/>
</dbReference>
<protein>
    <submittedName>
        <fullName evidence="2">HD phosphohydrolase</fullName>
    </submittedName>
</protein>
<accession>A0ABX4QLP4</accession>
<dbReference type="Pfam" id="PF01966">
    <property type="entry name" value="HD"/>
    <property type="match status" value="1"/>
</dbReference>
<dbReference type="PANTHER" id="PTHR40202">
    <property type="match status" value="1"/>
</dbReference>
<evidence type="ECO:0000313" key="3">
    <source>
        <dbReference type="Proteomes" id="UP000232891"/>
    </source>
</evidence>
<keyword evidence="3" id="KW-1185">Reference proteome</keyword>
<dbReference type="SUPFAM" id="SSF109604">
    <property type="entry name" value="HD-domain/PDEase-like"/>
    <property type="match status" value="1"/>
</dbReference>